<accession>A0A9P0CJB6</accession>
<dbReference type="Pfam" id="PF08246">
    <property type="entry name" value="Inhibitor_I29"/>
    <property type="match status" value="1"/>
</dbReference>
<dbReference type="AlphaFoldDB" id="A0A9P0CJB6"/>
<evidence type="ECO:0000313" key="2">
    <source>
        <dbReference type="EMBL" id="CAH1101128.1"/>
    </source>
</evidence>
<keyword evidence="3" id="KW-1185">Reference proteome</keyword>
<evidence type="ECO:0000259" key="1">
    <source>
        <dbReference type="SMART" id="SM00848"/>
    </source>
</evidence>
<proteinExistence type="predicted"/>
<organism evidence="2 3">
    <name type="scientific">Psylliodes chrysocephalus</name>
    <dbReference type="NCBI Taxonomy" id="3402493"/>
    <lineage>
        <taxon>Eukaryota</taxon>
        <taxon>Metazoa</taxon>
        <taxon>Ecdysozoa</taxon>
        <taxon>Arthropoda</taxon>
        <taxon>Hexapoda</taxon>
        <taxon>Insecta</taxon>
        <taxon>Pterygota</taxon>
        <taxon>Neoptera</taxon>
        <taxon>Endopterygota</taxon>
        <taxon>Coleoptera</taxon>
        <taxon>Polyphaga</taxon>
        <taxon>Cucujiformia</taxon>
        <taxon>Chrysomeloidea</taxon>
        <taxon>Chrysomelidae</taxon>
        <taxon>Galerucinae</taxon>
        <taxon>Alticini</taxon>
        <taxon>Psylliodes</taxon>
    </lineage>
</organism>
<dbReference type="Gene3D" id="1.10.287.2250">
    <property type="match status" value="1"/>
</dbReference>
<dbReference type="InterPro" id="IPR013201">
    <property type="entry name" value="Prot_inhib_I29"/>
</dbReference>
<reference evidence="2" key="1">
    <citation type="submission" date="2022-01" db="EMBL/GenBank/DDBJ databases">
        <authorList>
            <person name="King R."/>
        </authorList>
    </citation>
    <scope>NUCLEOTIDE SEQUENCE</scope>
</reference>
<dbReference type="SMART" id="SM00848">
    <property type="entry name" value="Inhibitor_I29"/>
    <property type="match status" value="1"/>
</dbReference>
<evidence type="ECO:0000313" key="3">
    <source>
        <dbReference type="Proteomes" id="UP001153636"/>
    </source>
</evidence>
<feature type="domain" description="Cathepsin propeptide inhibitor" evidence="1">
    <location>
        <begin position="9"/>
        <end position="69"/>
    </location>
</feature>
<gene>
    <name evidence="2" type="ORF">PSYICH_LOCUS2843</name>
</gene>
<dbReference type="OrthoDB" id="5855924at2759"/>
<dbReference type="Proteomes" id="UP001153636">
    <property type="component" value="Chromosome 11"/>
</dbReference>
<name>A0A9P0CJB6_9CUCU</name>
<dbReference type="EMBL" id="OV651823">
    <property type="protein sequence ID" value="CAH1101128.1"/>
    <property type="molecule type" value="Genomic_DNA"/>
</dbReference>
<dbReference type="InterPro" id="IPR038765">
    <property type="entry name" value="Papain-like_cys_pep_sf"/>
</dbReference>
<protein>
    <recommendedName>
        <fullName evidence="1">Cathepsin propeptide inhibitor domain-containing protein</fullName>
    </recommendedName>
</protein>
<dbReference type="SUPFAM" id="SSF54001">
    <property type="entry name" value="Cysteine proteinases"/>
    <property type="match status" value="1"/>
</dbReference>
<sequence>MSDTVQDKWKNFKVAHNKNYANQEEEDHRFGIFQENLKKIEEHNERFNKGDETYTLGVNKFADLTTEEMKNFKGFAPKHLQKPT</sequence>